<dbReference type="EMBL" id="BSYO01000005">
    <property type="protein sequence ID" value="GMH04692.1"/>
    <property type="molecule type" value="Genomic_DNA"/>
</dbReference>
<evidence type="ECO:0000313" key="1">
    <source>
        <dbReference type="EMBL" id="GMH04692.1"/>
    </source>
</evidence>
<reference evidence="1" key="1">
    <citation type="submission" date="2023-05" db="EMBL/GenBank/DDBJ databases">
        <title>Nepenthes gracilis genome sequencing.</title>
        <authorList>
            <person name="Fukushima K."/>
        </authorList>
    </citation>
    <scope>NUCLEOTIDE SEQUENCE</scope>
    <source>
        <strain evidence="1">SING2019-196</strain>
    </source>
</reference>
<evidence type="ECO:0000313" key="2">
    <source>
        <dbReference type="Proteomes" id="UP001279734"/>
    </source>
</evidence>
<keyword evidence="2" id="KW-1185">Reference proteome</keyword>
<sequence>MAISRKVGLFVSGQTFSLSSLGVRTSTSSISSISRATPSFIASAYDMSFFLECGSTPGISTSSKLSILTSITGEGVQGVGGAAKSEIRVRVRLGRGEWQETFMVEE</sequence>
<accession>A0AAD3XHF0</accession>
<proteinExistence type="predicted"/>
<organism evidence="1 2">
    <name type="scientific">Nepenthes gracilis</name>
    <name type="common">Slender pitcher plant</name>
    <dbReference type="NCBI Taxonomy" id="150966"/>
    <lineage>
        <taxon>Eukaryota</taxon>
        <taxon>Viridiplantae</taxon>
        <taxon>Streptophyta</taxon>
        <taxon>Embryophyta</taxon>
        <taxon>Tracheophyta</taxon>
        <taxon>Spermatophyta</taxon>
        <taxon>Magnoliopsida</taxon>
        <taxon>eudicotyledons</taxon>
        <taxon>Gunneridae</taxon>
        <taxon>Pentapetalae</taxon>
        <taxon>Caryophyllales</taxon>
        <taxon>Nepenthaceae</taxon>
        <taxon>Nepenthes</taxon>
    </lineage>
</organism>
<name>A0AAD3XHF0_NEPGR</name>
<dbReference type="Proteomes" id="UP001279734">
    <property type="component" value="Unassembled WGS sequence"/>
</dbReference>
<protein>
    <submittedName>
        <fullName evidence="1">Uncharacterized protein</fullName>
    </submittedName>
</protein>
<gene>
    <name evidence="1" type="ORF">Nepgr_006532</name>
</gene>
<comment type="caution">
    <text evidence="1">The sequence shown here is derived from an EMBL/GenBank/DDBJ whole genome shotgun (WGS) entry which is preliminary data.</text>
</comment>
<dbReference type="AlphaFoldDB" id="A0AAD3XHF0"/>